<evidence type="ECO:0000313" key="3">
    <source>
        <dbReference type="EMBL" id="KAA6440897.1"/>
    </source>
</evidence>
<gene>
    <name evidence="3" type="ORF">FEM33_05065</name>
</gene>
<reference evidence="3 4" key="1">
    <citation type="submission" date="2019-05" db="EMBL/GenBank/DDBJ databases">
        <authorList>
            <person name="Qu J.-H."/>
        </authorList>
    </citation>
    <scope>NUCLEOTIDE SEQUENCE [LARGE SCALE GENOMIC DNA]</scope>
    <source>
        <strain evidence="3 4">NS28</strain>
    </source>
</reference>
<organism evidence="3 4">
    <name type="scientific">Dyadobacter flavalbus</name>
    <dbReference type="NCBI Taxonomy" id="2579942"/>
    <lineage>
        <taxon>Bacteria</taxon>
        <taxon>Pseudomonadati</taxon>
        <taxon>Bacteroidota</taxon>
        <taxon>Cytophagia</taxon>
        <taxon>Cytophagales</taxon>
        <taxon>Spirosomataceae</taxon>
        <taxon>Dyadobacter</taxon>
    </lineage>
</organism>
<proteinExistence type="predicted"/>
<dbReference type="Proteomes" id="UP000323994">
    <property type="component" value="Unassembled WGS sequence"/>
</dbReference>
<keyword evidence="4" id="KW-1185">Reference proteome</keyword>
<dbReference type="Pfam" id="PF00072">
    <property type="entry name" value="Response_reg"/>
    <property type="match status" value="1"/>
</dbReference>
<dbReference type="PROSITE" id="PS50110">
    <property type="entry name" value="RESPONSE_REGULATORY"/>
    <property type="match status" value="1"/>
</dbReference>
<comment type="caution">
    <text evidence="3">The sequence shown here is derived from an EMBL/GenBank/DDBJ whole genome shotgun (WGS) entry which is preliminary data.</text>
</comment>
<comment type="caution">
    <text evidence="1">Lacks conserved residue(s) required for the propagation of feature annotation.</text>
</comment>
<evidence type="ECO:0000256" key="1">
    <source>
        <dbReference type="PROSITE-ProRule" id="PRU00169"/>
    </source>
</evidence>
<dbReference type="SUPFAM" id="SSF52172">
    <property type="entry name" value="CheY-like"/>
    <property type="match status" value="1"/>
</dbReference>
<evidence type="ECO:0000259" key="2">
    <source>
        <dbReference type="PROSITE" id="PS50110"/>
    </source>
</evidence>
<name>A0A5M8QX98_9BACT</name>
<dbReference type="RefSeq" id="WP_139011014.1">
    <property type="nucleotide sequence ID" value="NZ_VBSN01000026.1"/>
</dbReference>
<evidence type="ECO:0000313" key="4">
    <source>
        <dbReference type="Proteomes" id="UP000323994"/>
    </source>
</evidence>
<dbReference type="InterPro" id="IPR001789">
    <property type="entry name" value="Sig_transdc_resp-reg_receiver"/>
</dbReference>
<feature type="domain" description="Response regulatory" evidence="2">
    <location>
        <begin position="6"/>
        <end position="128"/>
    </location>
</feature>
<protein>
    <submittedName>
        <fullName evidence="3">Response regulator</fullName>
    </submittedName>
</protein>
<dbReference type="GO" id="GO:0000160">
    <property type="term" value="P:phosphorelay signal transduction system"/>
    <property type="evidence" value="ECO:0007669"/>
    <property type="project" value="InterPro"/>
</dbReference>
<dbReference type="Gene3D" id="3.40.50.2300">
    <property type="match status" value="1"/>
</dbReference>
<dbReference type="InterPro" id="IPR011006">
    <property type="entry name" value="CheY-like_superfamily"/>
</dbReference>
<dbReference type="OrthoDB" id="958614at2"/>
<dbReference type="EMBL" id="VBSN01000026">
    <property type="protein sequence ID" value="KAA6440897.1"/>
    <property type="molecule type" value="Genomic_DNA"/>
</dbReference>
<sequence>MSLSGPILSVEYDENDYLLLAQLSKELGIKNKILFFQDGIELIEYLGATTDQPFLILCNTALPLMNGIGVRDYIERSPPLKERAIPFIFFDTSGRVEVVKEAYKSCIQGYFLKPETYEELKDRLATIYKYWKSCLHPNNM</sequence>
<dbReference type="AlphaFoldDB" id="A0A5M8QX98"/>
<accession>A0A5M8QX98</accession>